<proteinExistence type="predicted"/>
<feature type="domain" description="DUF4174" evidence="3">
    <location>
        <begin position="42"/>
        <end position="143"/>
    </location>
</feature>
<keyword evidence="5" id="KW-1185">Reference proteome</keyword>
<accession>A0A1X6ZDV4</accession>
<keyword evidence="1 2" id="KW-0732">Signal</keyword>
<dbReference type="InterPro" id="IPR025232">
    <property type="entry name" value="DUF4174"/>
</dbReference>
<sequence>MQKIFALVFMALMANPLAAQDSAEGDAAGVPPIIFPADQVDLNEFLWIKRPLIVFADAPADPQFLQQMEFITARLDALDARDVVVITDTAPDAGGDLRRQLRPRGFMLVLMGKDGTIYLRKPFPWDVREISRTIDKLPTRQREMREEQQGDS</sequence>
<feature type="chain" id="PRO_5012146138" description="DUF4174 domain-containing protein" evidence="2">
    <location>
        <begin position="20"/>
        <end position="152"/>
    </location>
</feature>
<protein>
    <recommendedName>
        <fullName evidence="3">DUF4174 domain-containing protein</fullName>
    </recommendedName>
</protein>
<evidence type="ECO:0000313" key="4">
    <source>
        <dbReference type="EMBL" id="SLN48994.1"/>
    </source>
</evidence>
<gene>
    <name evidence="4" type="ORF">ROH8110_02637</name>
</gene>
<evidence type="ECO:0000313" key="5">
    <source>
        <dbReference type="Proteomes" id="UP000193207"/>
    </source>
</evidence>
<evidence type="ECO:0000256" key="2">
    <source>
        <dbReference type="SAM" id="SignalP"/>
    </source>
</evidence>
<evidence type="ECO:0000256" key="1">
    <source>
        <dbReference type="ARBA" id="ARBA00022729"/>
    </source>
</evidence>
<dbReference type="Pfam" id="PF13778">
    <property type="entry name" value="DUF4174"/>
    <property type="match status" value="1"/>
</dbReference>
<dbReference type="EMBL" id="FWFU01000003">
    <property type="protein sequence ID" value="SLN48994.1"/>
    <property type="molecule type" value="Genomic_DNA"/>
</dbReference>
<evidence type="ECO:0000259" key="3">
    <source>
        <dbReference type="Pfam" id="PF13778"/>
    </source>
</evidence>
<dbReference type="OrthoDB" id="7362103at2"/>
<dbReference type="AlphaFoldDB" id="A0A1X6ZDV4"/>
<dbReference type="Proteomes" id="UP000193207">
    <property type="component" value="Unassembled WGS sequence"/>
</dbReference>
<feature type="signal peptide" evidence="2">
    <location>
        <begin position="1"/>
        <end position="19"/>
    </location>
</feature>
<name>A0A1X6ZDV4_9RHOB</name>
<organism evidence="4 5">
    <name type="scientific">Roseovarius halotolerans</name>
    <dbReference type="NCBI Taxonomy" id="505353"/>
    <lineage>
        <taxon>Bacteria</taxon>
        <taxon>Pseudomonadati</taxon>
        <taxon>Pseudomonadota</taxon>
        <taxon>Alphaproteobacteria</taxon>
        <taxon>Rhodobacterales</taxon>
        <taxon>Roseobacteraceae</taxon>
        <taxon>Roseovarius</taxon>
    </lineage>
</organism>
<reference evidence="4 5" key="1">
    <citation type="submission" date="2017-03" db="EMBL/GenBank/DDBJ databases">
        <authorList>
            <person name="Afonso C.L."/>
            <person name="Miller P.J."/>
            <person name="Scott M.A."/>
            <person name="Spackman E."/>
            <person name="Goraichik I."/>
            <person name="Dimitrov K.M."/>
            <person name="Suarez D.L."/>
            <person name="Swayne D.E."/>
        </authorList>
    </citation>
    <scope>NUCLEOTIDE SEQUENCE [LARGE SCALE GENOMIC DNA]</scope>
    <source>
        <strain evidence="4 5">CECT 8110</strain>
    </source>
</reference>
<dbReference type="RefSeq" id="WP_085818180.1">
    <property type="nucleotide sequence ID" value="NZ_FWFU01000003.1"/>
</dbReference>